<comment type="caution">
    <text evidence="1">The sequence shown here is derived from an EMBL/GenBank/DDBJ whole genome shotgun (WGS) entry which is preliminary data.</text>
</comment>
<dbReference type="AlphaFoldDB" id="A0A2M7VDZ6"/>
<dbReference type="SUPFAM" id="SSF51445">
    <property type="entry name" value="(Trans)glycosidases"/>
    <property type="match status" value="1"/>
</dbReference>
<dbReference type="InterPro" id="IPR017853">
    <property type="entry name" value="GH"/>
</dbReference>
<dbReference type="PANTHER" id="PTHR35882:SF2">
    <property type="entry name" value="PELA"/>
    <property type="match status" value="1"/>
</dbReference>
<dbReference type="Gene3D" id="3.20.20.70">
    <property type="entry name" value="Aldolase class I"/>
    <property type="match status" value="1"/>
</dbReference>
<dbReference type="PANTHER" id="PTHR35882">
    <property type="entry name" value="PELA"/>
    <property type="match status" value="1"/>
</dbReference>
<dbReference type="EMBL" id="PFPO01000072">
    <property type="protein sequence ID" value="PIZ98700.1"/>
    <property type="molecule type" value="Genomic_DNA"/>
</dbReference>
<evidence type="ECO:0008006" key="3">
    <source>
        <dbReference type="Google" id="ProtNLM"/>
    </source>
</evidence>
<evidence type="ECO:0000313" key="2">
    <source>
        <dbReference type="Proteomes" id="UP000230405"/>
    </source>
</evidence>
<organism evidence="1 2">
    <name type="scientific">Candidatus Komeilibacteria bacterium CG_4_10_14_0_2_um_filter_37_10</name>
    <dbReference type="NCBI Taxonomy" id="1974470"/>
    <lineage>
        <taxon>Bacteria</taxon>
        <taxon>Candidatus Komeiliibacteriota</taxon>
    </lineage>
</organism>
<dbReference type="Proteomes" id="UP000230405">
    <property type="component" value="Unassembled WGS sequence"/>
</dbReference>
<protein>
    <recommendedName>
        <fullName evidence="3">Glycoside-hydrolase family GH114 TIM-barrel domain-containing protein</fullName>
    </recommendedName>
</protein>
<dbReference type="InterPro" id="IPR013785">
    <property type="entry name" value="Aldolase_TIM"/>
</dbReference>
<reference evidence="2" key="1">
    <citation type="submission" date="2017-09" db="EMBL/GenBank/DDBJ databases">
        <title>Depth-based differentiation of microbial function through sediment-hosted aquifers and enrichment of novel symbionts in the deep terrestrial subsurface.</title>
        <authorList>
            <person name="Probst A.J."/>
            <person name="Ladd B."/>
            <person name="Jarett J.K."/>
            <person name="Geller-Mcgrath D.E."/>
            <person name="Sieber C.M.K."/>
            <person name="Emerson J.B."/>
            <person name="Anantharaman K."/>
            <person name="Thomas B.C."/>
            <person name="Malmstrom R."/>
            <person name="Stieglmeier M."/>
            <person name="Klingl A."/>
            <person name="Woyke T."/>
            <person name="Ryan C.M."/>
            <person name="Banfield J.F."/>
        </authorList>
    </citation>
    <scope>NUCLEOTIDE SEQUENCE [LARGE SCALE GENOMIC DNA]</scope>
</reference>
<sequence>MTIILLLNGCTPSNEFMRPKQDWFSMEKHDLQAVQNYIQYYGPCCQPGITDSLDLYDLNIIGWMDKWEYMPAKISLQYIAVMEASEAHRTYHAWLKDVDSTWRLFNNPYFSGTWIMNVADTNWQNFVLNVGITWTMSRGGEGLLLDTFGDIELLLGNWNKYLVASVDFIKKIRQRYPNLILVVNEPGQLIYYIADDVDGIILEQFMFDLNGGQQFVTPRQGCGGGTQEFNKLVNFWQTIPAEKRFKIFTMDMVAGDNPVLAKISIDQATLLGFIPTITPMSGLGNRYQKIPSPILRQVPNYFPIQAQ</sequence>
<evidence type="ECO:0000313" key="1">
    <source>
        <dbReference type="EMBL" id="PIZ98700.1"/>
    </source>
</evidence>
<name>A0A2M7VDZ6_9BACT</name>
<accession>A0A2M7VDZ6</accession>
<proteinExistence type="predicted"/>
<gene>
    <name evidence="1" type="ORF">COX77_03715</name>
</gene>